<dbReference type="InterPro" id="IPR024084">
    <property type="entry name" value="IsoPropMal-DH-like_dom"/>
</dbReference>
<accession>A0A5A9GE61</accession>
<organism evidence="16 17">
    <name type="scientific">Azospirillum lipoferum</name>
    <dbReference type="NCBI Taxonomy" id="193"/>
    <lineage>
        <taxon>Bacteria</taxon>
        <taxon>Pseudomonadati</taxon>
        <taxon>Pseudomonadota</taxon>
        <taxon>Alphaproteobacteria</taxon>
        <taxon>Rhodospirillales</taxon>
        <taxon>Azospirillaceae</taxon>
        <taxon>Azospirillum</taxon>
    </lineage>
</organism>
<protein>
    <recommendedName>
        <fullName evidence="5">3-isopropylmalate dehydrogenase</fullName>
        <ecNumber evidence="5">1.1.1.85</ecNumber>
    </recommendedName>
    <alternativeName>
        <fullName evidence="14">3-IPM-DH</fullName>
    </alternativeName>
</protein>
<dbReference type="InterPro" id="IPR050501">
    <property type="entry name" value="ICDH/IPMDH"/>
</dbReference>
<gene>
    <name evidence="16" type="ORF">FZ942_27055</name>
</gene>
<dbReference type="OrthoDB" id="9767905at2"/>
<dbReference type="GO" id="GO:0000287">
    <property type="term" value="F:magnesium ion binding"/>
    <property type="evidence" value="ECO:0007669"/>
    <property type="project" value="InterPro"/>
</dbReference>
<feature type="domain" description="Isopropylmalate dehydrogenase-like" evidence="15">
    <location>
        <begin position="6"/>
        <end position="358"/>
    </location>
</feature>
<comment type="subunit">
    <text evidence="4">Homodimer.</text>
</comment>
<keyword evidence="10" id="KW-0560">Oxidoreductase</keyword>
<keyword evidence="7" id="KW-0028">Amino-acid biosynthesis</keyword>
<evidence type="ECO:0000313" key="16">
    <source>
        <dbReference type="EMBL" id="KAA0592798.1"/>
    </source>
</evidence>
<evidence type="ECO:0000256" key="14">
    <source>
        <dbReference type="ARBA" id="ARBA00033138"/>
    </source>
</evidence>
<dbReference type="PANTHER" id="PTHR43275:SF1">
    <property type="entry name" value="D-MALATE DEHYDROGENASE [DECARBOXYLATING]"/>
    <property type="match status" value="1"/>
</dbReference>
<reference evidence="16 17" key="1">
    <citation type="submission" date="2019-08" db="EMBL/GenBank/DDBJ databases">
        <authorList>
            <person name="Grouzdev D."/>
            <person name="Tikhonova E."/>
            <person name="Kravchenko I."/>
        </authorList>
    </citation>
    <scope>NUCLEOTIDE SEQUENCE [LARGE SCALE GENOMIC DNA]</scope>
    <source>
        <strain evidence="16 17">59b</strain>
    </source>
</reference>
<dbReference type="GO" id="GO:0003862">
    <property type="term" value="F:3-isopropylmalate dehydrogenase activity"/>
    <property type="evidence" value="ECO:0007669"/>
    <property type="project" value="UniProtKB-EC"/>
</dbReference>
<keyword evidence="11" id="KW-0520">NAD</keyword>
<evidence type="ECO:0000259" key="15">
    <source>
        <dbReference type="SMART" id="SM01329"/>
    </source>
</evidence>
<keyword evidence="17" id="KW-1185">Reference proteome</keyword>
<dbReference type="InterPro" id="IPR019818">
    <property type="entry name" value="IsoCit/isopropylmalate_DH_CS"/>
</dbReference>
<keyword evidence="13" id="KW-0100">Branched-chain amino acid biosynthesis</keyword>
<dbReference type="Proteomes" id="UP000324927">
    <property type="component" value="Unassembled WGS sequence"/>
</dbReference>
<evidence type="ECO:0000256" key="5">
    <source>
        <dbReference type="ARBA" id="ARBA00013101"/>
    </source>
</evidence>
<name>A0A5A9GE61_AZOLI</name>
<evidence type="ECO:0000256" key="4">
    <source>
        <dbReference type="ARBA" id="ARBA00011738"/>
    </source>
</evidence>
<evidence type="ECO:0000256" key="7">
    <source>
        <dbReference type="ARBA" id="ARBA00022605"/>
    </source>
</evidence>
<evidence type="ECO:0000256" key="10">
    <source>
        <dbReference type="ARBA" id="ARBA00023002"/>
    </source>
</evidence>
<evidence type="ECO:0000256" key="6">
    <source>
        <dbReference type="ARBA" id="ARBA00022430"/>
    </source>
</evidence>
<dbReference type="Gene3D" id="3.40.718.10">
    <property type="entry name" value="Isopropylmalate Dehydrogenase"/>
    <property type="match status" value="1"/>
</dbReference>
<dbReference type="PANTHER" id="PTHR43275">
    <property type="entry name" value="D-MALATE DEHYDROGENASE [DECARBOXYLATING]"/>
    <property type="match status" value="1"/>
</dbReference>
<dbReference type="EMBL" id="VTTN01000014">
    <property type="protein sequence ID" value="KAA0592798.1"/>
    <property type="molecule type" value="Genomic_DNA"/>
</dbReference>
<evidence type="ECO:0000256" key="11">
    <source>
        <dbReference type="ARBA" id="ARBA00023027"/>
    </source>
</evidence>
<evidence type="ECO:0000256" key="13">
    <source>
        <dbReference type="ARBA" id="ARBA00023304"/>
    </source>
</evidence>
<comment type="cofactor">
    <cofactor evidence="1">
        <name>Mn(2+)</name>
        <dbReference type="ChEBI" id="CHEBI:29035"/>
    </cofactor>
</comment>
<proteinExistence type="inferred from homology"/>
<evidence type="ECO:0000256" key="3">
    <source>
        <dbReference type="ARBA" id="ARBA00008319"/>
    </source>
</evidence>
<dbReference type="GO" id="GO:0009098">
    <property type="term" value="P:L-leucine biosynthetic process"/>
    <property type="evidence" value="ECO:0007669"/>
    <property type="project" value="UniProtKB-KW"/>
</dbReference>
<keyword evidence="12" id="KW-0464">Manganese</keyword>
<evidence type="ECO:0000256" key="9">
    <source>
        <dbReference type="ARBA" id="ARBA00022842"/>
    </source>
</evidence>
<evidence type="ECO:0000313" key="17">
    <source>
        <dbReference type="Proteomes" id="UP000324927"/>
    </source>
</evidence>
<dbReference type="RefSeq" id="WP_149234166.1">
    <property type="nucleotide sequence ID" value="NZ_JALJXJ010000017.1"/>
</dbReference>
<comment type="cofactor">
    <cofactor evidence="2">
        <name>Mg(2+)</name>
        <dbReference type="ChEBI" id="CHEBI:18420"/>
    </cofactor>
</comment>
<evidence type="ECO:0000256" key="2">
    <source>
        <dbReference type="ARBA" id="ARBA00001946"/>
    </source>
</evidence>
<dbReference type="GO" id="GO:0051287">
    <property type="term" value="F:NAD binding"/>
    <property type="evidence" value="ECO:0007669"/>
    <property type="project" value="InterPro"/>
</dbReference>
<evidence type="ECO:0000256" key="1">
    <source>
        <dbReference type="ARBA" id="ARBA00001936"/>
    </source>
</evidence>
<keyword evidence="6" id="KW-0432">Leucine biosynthesis</keyword>
<comment type="similarity">
    <text evidence="3">Belongs to the isocitrate and isopropylmalate dehydrogenases family. LeuB type 1 subfamily.</text>
</comment>
<dbReference type="FunFam" id="3.40.718.10:FF:000006">
    <property type="entry name" value="3-isopropylmalate dehydrogenase"/>
    <property type="match status" value="1"/>
</dbReference>
<dbReference type="PROSITE" id="PS00470">
    <property type="entry name" value="IDH_IMDH"/>
    <property type="match status" value="1"/>
</dbReference>
<dbReference type="SUPFAM" id="SSF53659">
    <property type="entry name" value="Isocitrate/Isopropylmalate dehydrogenase-like"/>
    <property type="match status" value="1"/>
</dbReference>
<keyword evidence="8" id="KW-0479">Metal-binding</keyword>
<dbReference type="AlphaFoldDB" id="A0A5A9GE61"/>
<keyword evidence="9" id="KW-0460">Magnesium</keyword>
<comment type="caution">
    <text evidence="16">The sequence shown here is derived from an EMBL/GenBank/DDBJ whole genome shotgun (WGS) entry which is preliminary data.</text>
</comment>
<sequence>MKEIYDIAVVPGDGIGPEVSKAAVRVLTEALGSTAVLRFAEYPAGAELFQRTGDSFPAATFEACRSADAILHGAAGLPGVVHPDGTEAGLDFTLGLRSKLDLYANVRPIKLWPGVTSPLRGREVGDIDYVIVRENSEGLYAARGSGVFLRGEVAMDPLVQTRKGIERIVRFAFELARTRGGAPADGRRRVTCCDKANVLRSYALFREIFSEVARGYPDVEAEYALVDAMTLHLVRQPSHYDVIVTENMFGDIISDLGAATVGGMGMAPSAELGDGNGFFQASHGSAPDISGKGIANPYGTVLAGAMMLDWLGRRHGDRRLLDAARRIELAVHDALAQRNALSGDIGGTMGSADITGILCANLAPAASAA</sequence>
<evidence type="ECO:0000256" key="12">
    <source>
        <dbReference type="ARBA" id="ARBA00023211"/>
    </source>
</evidence>
<dbReference type="SMART" id="SM01329">
    <property type="entry name" value="Iso_dh"/>
    <property type="match status" value="1"/>
</dbReference>
<evidence type="ECO:0000256" key="8">
    <source>
        <dbReference type="ARBA" id="ARBA00022723"/>
    </source>
</evidence>
<dbReference type="Pfam" id="PF00180">
    <property type="entry name" value="Iso_dh"/>
    <property type="match status" value="1"/>
</dbReference>
<dbReference type="EC" id="1.1.1.85" evidence="5"/>